<keyword evidence="2" id="KW-1133">Transmembrane helix</keyword>
<keyword evidence="2" id="KW-0812">Transmembrane</keyword>
<dbReference type="InterPro" id="IPR001932">
    <property type="entry name" value="PPM-type_phosphatase-like_dom"/>
</dbReference>
<keyword evidence="2" id="KW-0472">Membrane</keyword>
<name>A0A6B2KQ64_9NEIS</name>
<dbReference type="PANTHER" id="PTHR43156">
    <property type="entry name" value="STAGE II SPORULATION PROTEIN E-RELATED"/>
    <property type="match status" value="1"/>
</dbReference>
<dbReference type="InterPro" id="IPR003660">
    <property type="entry name" value="HAMP_dom"/>
</dbReference>
<dbReference type="Gene3D" id="6.10.340.10">
    <property type="match status" value="1"/>
</dbReference>
<dbReference type="Pfam" id="PF07228">
    <property type="entry name" value="SpoIIE"/>
    <property type="match status" value="1"/>
</dbReference>
<dbReference type="Proteomes" id="UP000482578">
    <property type="component" value="Unassembled WGS sequence"/>
</dbReference>
<evidence type="ECO:0000313" key="5">
    <source>
        <dbReference type="Proteomes" id="UP000482578"/>
    </source>
</evidence>
<dbReference type="NCBIfam" id="NF038263">
    <property type="entry name" value="prot_phos_SiaA"/>
    <property type="match status" value="1"/>
</dbReference>
<dbReference type="InterPro" id="IPR036457">
    <property type="entry name" value="PPM-type-like_dom_sf"/>
</dbReference>
<accession>A0A6B2KQ64</accession>
<feature type="domain" description="HAMP" evidence="3">
    <location>
        <begin position="338"/>
        <end position="390"/>
    </location>
</feature>
<evidence type="ECO:0000256" key="1">
    <source>
        <dbReference type="ARBA" id="ARBA00022801"/>
    </source>
</evidence>
<dbReference type="SUPFAM" id="SSF158472">
    <property type="entry name" value="HAMP domain-like"/>
    <property type="match status" value="1"/>
</dbReference>
<evidence type="ECO:0000259" key="3">
    <source>
        <dbReference type="PROSITE" id="PS50885"/>
    </source>
</evidence>
<organism evidence="4 5">
    <name type="scientific">Crenobacter caeni</name>
    <dbReference type="NCBI Taxonomy" id="2705474"/>
    <lineage>
        <taxon>Bacteria</taxon>
        <taxon>Pseudomonadati</taxon>
        <taxon>Pseudomonadota</taxon>
        <taxon>Betaproteobacteria</taxon>
        <taxon>Neisseriales</taxon>
        <taxon>Neisseriaceae</taxon>
        <taxon>Crenobacter</taxon>
    </lineage>
</organism>
<dbReference type="AlphaFoldDB" id="A0A6B2KQ64"/>
<evidence type="ECO:0000256" key="2">
    <source>
        <dbReference type="SAM" id="Phobius"/>
    </source>
</evidence>
<dbReference type="GO" id="GO:0016020">
    <property type="term" value="C:membrane"/>
    <property type="evidence" value="ECO:0007669"/>
    <property type="project" value="InterPro"/>
</dbReference>
<dbReference type="SUPFAM" id="SSF81606">
    <property type="entry name" value="PP2C-like"/>
    <property type="match status" value="1"/>
</dbReference>
<keyword evidence="5" id="KW-1185">Reference proteome</keyword>
<gene>
    <name evidence="4" type="ORF">GZH52_06170</name>
</gene>
<dbReference type="Pfam" id="PF00672">
    <property type="entry name" value="HAMP"/>
    <property type="match status" value="1"/>
</dbReference>
<dbReference type="RefSeq" id="WP_163315609.1">
    <property type="nucleotide sequence ID" value="NZ_JAAGAA010000004.1"/>
</dbReference>
<proteinExistence type="predicted"/>
<dbReference type="EMBL" id="JAAGAA010000004">
    <property type="protein sequence ID" value="NDV12382.1"/>
    <property type="molecule type" value="Genomic_DNA"/>
</dbReference>
<comment type="caution">
    <text evidence="4">The sequence shown here is derived from an EMBL/GenBank/DDBJ whole genome shotgun (WGS) entry which is preliminary data.</text>
</comment>
<protein>
    <submittedName>
        <fullName evidence="4">SpoIIE family protein phosphatase</fullName>
    </submittedName>
</protein>
<keyword evidence="1" id="KW-0378">Hydrolase</keyword>
<dbReference type="Gene3D" id="3.60.40.10">
    <property type="entry name" value="PPM-type phosphatase domain"/>
    <property type="match status" value="1"/>
</dbReference>
<dbReference type="PROSITE" id="PS50885">
    <property type="entry name" value="HAMP"/>
    <property type="match status" value="1"/>
</dbReference>
<dbReference type="SMART" id="SM00304">
    <property type="entry name" value="HAMP"/>
    <property type="match status" value="1"/>
</dbReference>
<sequence>MPHFLRQLGIRARVVLMTALLAVLTLAIAAAVGLFAMDRVQTRLAESFAREHAALNREKLLAPISRELALARKLADAELTRSFMRDEDDPDNRRIFFAEAESYRQLFTDQSYFVVPAASGYYYYNDNKLPFSDAARYALQAGKADDRWFYTTLHGKKAYRVNIDVNQEMQRSMLWFNVQVRDGGQGLGVIGTGLSLQPFVDQYVHGSRPGVGGMLLDRAGVIRAHQDVANIAFGTAAPASDAQRLAGLLADTAARDALASALASAAADGKVKTLVGRLDGREQVIAVAYLPLLDWFNVTTVDPQRVAAGDASLLWGAFAAVGVLLLLSLLLLTISLDHQLLRPLTRLTAAVRRMAAGDYATRVPVHRSDEVGQLADACRQLSATIETHTHELEDKVAERTQALGDAHRTLSETHRKVSDSIRYASLIQQGILPDAALGTALPGRHLVLWRPRDVVSGDLYLFTPTRQGFLFGLVDCAGHGVSGALMTMLAHAAFKTALLEAPDDDPAALLRAMDAAVRGRFAADNAQVSTTMDAALCHVCHASGSATFAGAHMDLYCADGEAVRVLGGDRRALGDKRPPAPANQTLALTPTLALYLTSDGLLDQRGGEPLRAFGRARFEATLVSLAGLPWPERAAALAATLDAYQTHNAQLDDIAVFGVAPCALETA</sequence>
<reference evidence="4 5" key="1">
    <citation type="submission" date="2020-02" db="EMBL/GenBank/DDBJ databases">
        <authorList>
            <person name="Yang Z."/>
        </authorList>
    </citation>
    <scope>NUCLEOTIDE SEQUENCE [LARGE SCALE GENOMIC DNA]</scope>
    <source>
        <strain evidence="4 5">HX-7-9</strain>
    </source>
</reference>
<dbReference type="GO" id="GO:0007165">
    <property type="term" value="P:signal transduction"/>
    <property type="evidence" value="ECO:0007669"/>
    <property type="project" value="InterPro"/>
</dbReference>
<dbReference type="PANTHER" id="PTHR43156:SF9">
    <property type="entry name" value="HAMP DOMAIN-CONTAINING PROTEIN"/>
    <property type="match status" value="1"/>
</dbReference>
<dbReference type="CDD" id="cd06225">
    <property type="entry name" value="HAMP"/>
    <property type="match status" value="1"/>
</dbReference>
<dbReference type="InterPro" id="IPR052016">
    <property type="entry name" value="Bact_Sigma-Reg"/>
</dbReference>
<dbReference type="GO" id="GO:0016791">
    <property type="term" value="F:phosphatase activity"/>
    <property type="evidence" value="ECO:0007669"/>
    <property type="project" value="TreeGrafter"/>
</dbReference>
<evidence type="ECO:0000313" key="4">
    <source>
        <dbReference type="EMBL" id="NDV12382.1"/>
    </source>
</evidence>
<feature type="transmembrane region" description="Helical" evidence="2">
    <location>
        <begin position="313"/>
        <end position="336"/>
    </location>
</feature>